<evidence type="ECO:0000256" key="1">
    <source>
        <dbReference type="ARBA" id="ARBA00022723"/>
    </source>
</evidence>
<feature type="compositionally biased region" description="Polar residues" evidence="6">
    <location>
        <begin position="267"/>
        <end position="295"/>
    </location>
</feature>
<evidence type="ECO:0000313" key="8">
    <source>
        <dbReference type="EMBL" id="KFX50488.1"/>
    </source>
</evidence>
<dbReference type="FunFam" id="2.10.110.10:FF:000105">
    <property type="entry name" value="Similar to LIM domain-containing protein"/>
    <property type="match status" value="1"/>
</dbReference>
<dbReference type="InterPro" id="IPR001781">
    <property type="entry name" value="Znf_LIM"/>
</dbReference>
<feature type="region of interest" description="Disordered" evidence="6">
    <location>
        <begin position="401"/>
        <end position="489"/>
    </location>
</feature>
<feature type="compositionally biased region" description="Low complexity" evidence="6">
    <location>
        <begin position="165"/>
        <end position="188"/>
    </location>
</feature>
<reference evidence="8" key="1">
    <citation type="journal article" date="2014" name="PLoS Genet.">
        <title>Signature Gene Expression Reveals Novel Clues to the Molecular Mechanisms of Dimorphic Transition in Penicillium marneffei.</title>
        <authorList>
            <person name="Yang E."/>
            <person name="Wang G."/>
            <person name="Cai J."/>
            <person name="Woo P.C."/>
            <person name="Lau S.K."/>
            <person name="Yuen K.-Y."/>
            <person name="Chow W.-N."/>
            <person name="Lin X."/>
        </authorList>
    </citation>
    <scope>NUCLEOTIDE SEQUENCE [LARGE SCALE GENOMIC DNA]</scope>
    <source>
        <strain evidence="8">PM1</strain>
    </source>
</reference>
<evidence type="ECO:0000259" key="7">
    <source>
        <dbReference type="PROSITE" id="PS50023"/>
    </source>
</evidence>
<dbReference type="PANTHER" id="PTHR24207">
    <property type="entry name" value="ZYX102 PROTEIN"/>
    <property type="match status" value="1"/>
</dbReference>
<proteinExistence type="predicted"/>
<keyword evidence="2" id="KW-0677">Repeat</keyword>
<dbReference type="SMART" id="SM00132">
    <property type="entry name" value="LIM"/>
    <property type="match status" value="2"/>
</dbReference>
<feature type="compositionally biased region" description="Polar residues" evidence="6">
    <location>
        <begin position="212"/>
        <end position="233"/>
    </location>
</feature>
<feature type="compositionally biased region" description="Polar residues" evidence="6">
    <location>
        <begin position="124"/>
        <end position="139"/>
    </location>
</feature>
<feature type="region of interest" description="Disordered" evidence="6">
    <location>
        <begin position="355"/>
        <end position="387"/>
    </location>
</feature>
<accession>A0A093XZ43</accession>
<feature type="region of interest" description="Disordered" evidence="6">
    <location>
        <begin position="33"/>
        <end position="234"/>
    </location>
</feature>
<dbReference type="GO" id="GO:0030695">
    <property type="term" value="F:GTPase regulator activity"/>
    <property type="evidence" value="ECO:0007669"/>
    <property type="project" value="UniProtKB-ARBA"/>
</dbReference>
<organism evidence="8">
    <name type="scientific">Talaromyces marneffei PM1</name>
    <dbReference type="NCBI Taxonomy" id="1077442"/>
    <lineage>
        <taxon>Eukaryota</taxon>
        <taxon>Fungi</taxon>
        <taxon>Dikarya</taxon>
        <taxon>Ascomycota</taxon>
        <taxon>Pezizomycotina</taxon>
        <taxon>Eurotiomycetes</taxon>
        <taxon>Eurotiomycetidae</taxon>
        <taxon>Eurotiales</taxon>
        <taxon>Trichocomaceae</taxon>
        <taxon>Talaromyces</taxon>
        <taxon>Talaromyces sect. Talaromyces</taxon>
    </lineage>
</organism>
<dbReference type="eggNOG" id="KOG1703">
    <property type="taxonomic scope" value="Eukaryota"/>
</dbReference>
<feature type="region of interest" description="Disordered" evidence="6">
    <location>
        <begin position="617"/>
        <end position="714"/>
    </location>
</feature>
<dbReference type="FunFam" id="2.10.110.10:FF:000119">
    <property type="entry name" value="LIM domain protein"/>
    <property type="match status" value="1"/>
</dbReference>
<dbReference type="GO" id="GO:0046872">
    <property type="term" value="F:metal ion binding"/>
    <property type="evidence" value="ECO:0007669"/>
    <property type="project" value="UniProtKB-KW"/>
</dbReference>
<evidence type="ECO:0000256" key="3">
    <source>
        <dbReference type="ARBA" id="ARBA00022833"/>
    </source>
</evidence>
<dbReference type="Gene3D" id="2.10.110.10">
    <property type="entry name" value="Cysteine Rich Protein"/>
    <property type="match status" value="2"/>
</dbReference>
<keyword evidence="1 5" id="KW-0479">Metal-binding</keyword>
<evidence type="ECO:0000256" key="6">
    <source>
        <dbReference type="SAM" id="MobiDB-lite"/>
    </source>
</evidence>
<feature type="compositionally biased region" description="Pro residues" evidence="6">
    <location>
        <begin position="671"/>
        <end position="688"/>
    </location>
</feature>
<comment type="caution">
    <text evidence="8">The sequence shown here is derived from an EMBL/GenBank/DDBJ whole genome shotgun (WGS) entry which is preliminary data.</text>
</comment>
<feature type="compositionally biased region" description="Gly residues" evidence="6">
    <location>
        <begin position="657"/>
        <end position="666"/>
    </location>
</feature>
<dbReference type="AlphaFoldDB" id="A0A093XZ43"/>
<gene>
    <name evidence="8" type="ORF">GQ26_0071950</name>
</gene>
<feature type="compositionally biased region" description="Basic and acidic residues" evidence="6">
    <location>
        <begin position="147"/>
        <end position="157"/>
    </location>
</feature>
<name>A0A093XZ43_TALMA</name>
<evidence type="ECO:0000256" key="5">
    <source>
        <dbReference type="PROSITE-ProRule" id="PRU00125"/>
    </source>
</evidence>
<keyword evidence="4 5" id="KW-0440">LIM domain</keyword>
<evidence type="ECO:0000256" key="4">
    <source>
        <dbReference type="ARBA" id="ARBA00023038"/>
    </source>
</evidence>
<feature type="domain" description="LIM zinc-binding" evidence="7">
    <location>
        <begin position="487"/>
        <end position="550"/>
    </location>
</feature>
<keyword evidence="3 5" id="KW-0862">Zinc</keyword>
<dbReference type="EMBL" id="JPOX01000007">
    <property type="protein sequence ID" value="KFX50488.1"/>
    <property type="molecule type" value="Genomic_DNA"/>
</dbReference>
<evidence type="ECO:0000256" key="2">
    <source>
        <dbReference type="ARBA" id="ARBA00022737"/>
    </source>
</evidence>
<feature type="compositionally biased region" description="Polar residues" evidence="6">
    <location>
        <begin position="91"/>
        <end position="106"/>
    </location>
</feature>
<dbReference type="SUPFAM" id="SSF57716">
    <property type="entry name" value="Glucocorticoid receptor-like (DNA-binding domain)"/>
    <property type="match status" value="1"/>
</dbReference>
<dbReference type="HOGENOM" id="CLU_014492_3_0_1"/>
<feature type="compositionally biased region" description="Low complexity" evidence="6">
    <location>
        <begin position="68"/>
        <end position="86"/>
    </location>
</feature>
<protein>
    <submittedName>
        <fullName evidence="8">Paxillin-like protein 1</fullName>
    </submittedName>
</protein>
<dbReference type="PANTHER" id="PTHR24207:SF2">
    <property type="entry name" value="ZYX102 PROTEIN"/>
    <property type="match status" value="1"/>
</dbReference>
<dbReference type="CDD" id="cd08368">
    <property type="entry name" value="LIM"/>
    <property type="match status" value="1"/>
</dbReference>
<feature type="compositionally biased region" description="Pro residues" evidence="6">
    <location>
        <begin position="635"/>
        <end position="647"/>
    </location>
</feature>
<feature type="compositionally biased region" description="Low complexity" evidence="6">
    <location>
        <begin position="358"/>
        <end position="380"/>
    </location>
</feature>
<dbReference type="PROSITE" id="PS50023">
    <property type="entry name" value="LIM_DOMAIN_2"/>
    <property type="match status" value="2"/>
</dbReference>
<feature type="domain" description="LIM zinc-binding" evidence="7">
    <location>
        <begin position="551"/>
        <end position="617"/>
    </location>
</feature>
<dbReference type="Pfam" id="PF00412">
    <property type="entry name" value="LIM"/>
    <property type="match status" value="2"/>
</dbReference>
<dbReference type="CDD" id="cd09397">
    <property type="entry name" value="LIM1_UF1"/>
    <property type="match status" value="1"/>
</dbReference>
<feature type="region of interest" description="Disordered" evidence="6">
    <location>
        <begin position="250"/>
        <end position="342"/>
    </location>
</feature>
<sequence>MANDTDFAAMLPTIKCSNCNMNVEISAMGEHVCAPQQSSSPPPSAGMKTLRPGPPPRIDPTIANQPFLSPTYGSPSSSLGSHPLTPRMSPLRSQTSPYPLTPSSLEFTDEENNPALTIRAALSPTMTTKSPLRSTTLSEVPTIHSDTAIRDGSEGLRTRSPSMESRSTYRTSVSSRRYRESTSTYSSRGVSISMPRSPRNFMDEVPPIPTGPLTSFRPSSQMSNVDSNLSGSPPKTKVASYSGFNFGLTDEPQSYEDVHGTSPPKENASTTSQVMPNTVDTNLDINDNILTRWPSQPSPTVPGRPSLPREPSISSEAFPKPPTVEINPQHEVPSGLPTSNFNAGLGLDKTAYHVTEGSTSSSNSSRSATGSGSSISSPPSDFDRKPSDLTEIDSMLQELELDQKQSPVERQAPPPPLDGASLEPPRGMGNIDRGPDSPTDPTLVGGSYTRRNVEPPGPIPKSPVREKTPAEYAQQISRPPTAGGQKRRCRGCGQGIVGKSVSSADGRLTGRYHKACFVCFTCRSPFETADFYVLDDHPYCSQHYHELNGSTCATCKQGIEGQYLETIEHSTYGTGNPQKFHPDCLTCRTCRVVLRGDYFEWNGQVYCERDARRAAAMSAPPPNRRRPTMPSSPLAGPPGFPPGPPPAGYRGPPRRGGPSGPMGPGGAMMPRGPPPPGGRGMGRPPPSPRQGGNLAPPGGARRFPERRTTKLMMV</sequence>